<evidence type="ECO:0000313" key="6">
    <source>
        <dbReference type="Proteomes" id="UP001165085"/>
    </source>
</evidence>
<evidence type="ECO:0000256" key="3">
    <source>
        <dbReference type="SAM" id="SignalP"/>
    </source>
</evidence>
<keyword evidence="3" id="KW-0732">Signal</keyword>
<dbReference type="OrthoDB" id="5403181at2759"/>
<dbReference type="Pfam" id="PF01852">
    <property type="entry name" value="START"/>
    <property type="match status" value="1"/>
</dbReference>
<keyword evidence="2" id="KW-0812">Transmembrane</keyword>
<organism evidence="5 6">
    <name type="scientific">Triparma strigata</name>
    <dbReference type="NCBI Taxonomy" id="1606541"/>
    <lineage>
        <taxon>Eukaryota</taxon>
        <taxon>Sar</taxon>
        <taxon>Stramenopiles</taxon>
        <taxon>Ochrophyta</taxon>
        <taxon>Bolidophyceae</taxon>
        <taxon>Parmales</taxon>
        <taxon>Triparmaceae</taxon>
        <taxon>Triparma</taxon>
    </lineage>
</organism>
<evidence type="ECO:0000256" key="1">
    <source>
        <dbReference type="SAM" id="MobiDB-lite"/>
    </source>
</evidence>
<feature type="chain" id="PRO_5040878970" description="START domain-containing protein" evidence="3">
    <location>
        <begin position="28"/>
        <end position="1071"/>
    </location>
</feature>
<feature type="region of interest" description="Disordered" evidence="1">
    <location>
        <begin position="1024"/>
        <end position="1055"/>
    </location>
</feature>
<dbReference type="InterPro" id="IPR023393">
    <property type="entry name" value="START-like_dom_sf"/>
</dbReference>
<dbReference type="PANTHER" id="PTHR19308">
    <property type="entry name" value="PHOSPHATIDYLCHOLINE TRANSFER PROTEIN"/>
    <property type="match status" value="1"/>
</dbReference>
<gene>
    <name evidence="5" type="ORF">TrST_g11050</name>
</gene>
<dbReference type="AlphaFoldDB" id="A0A9W6ZJ63"/>
<keyword evidence="2" id="KW-0472">Membrane</keyword>
<evidence type="ECO:0000313" key="5">
    <source>
        <dbReference type="EMBL" id="GMH53066.1"/>
    </source>
</evidence>
<feature type="transmembrane region" description="Helical" evidence="2">
    <location>
        <begin position="178"/>
        <end position="197"/>
    </location>
</feature>
<dbReference type="SUPFAM" id="SSF55961">
    <property type="entry name" value="Bet v1-like"/>
    <property type="match status" value="2"/>
</dbReference>
<feature type="compositionally biased region" description="Low complexity" evidence="1">
    <location>
        <begin position="1026"/>
        <end position="1040"/>
    </location>
</feature>
<dbReference type="Proteomes" id="UP001165085">
    <property type="component" value="Unassembled WGS sequence"/>
</dbReference>
<feature type="transmembrane region" description="Helical" evidence="2">
    <location>
        <begin position="89"/>
        <end position="109"/>
    </location>
</feature>
<dbReference type="InterPro" id="IPR051213">
    <property type="entry name" value="START_lipid_transfer"/>
</dbReference>
<feature type="transmembrane region" description="Helical" evidence="2">
    <location>
        <begin position="994"/>
        <end position="1013"/>
    </location>
</feature>
<feature type="transmembrane region" description="Helical" evidence="2">
    <location>
        <begin position="747"/>
        <end position="770"/>
    </location>
</feature>
<comment type="caution">
    <text evidence="5">The sequence shown here is derived from an EMBL/GenBank/DDBJ whole genome shotgun (WGS) entry which is preliminary data.</text>
</comment>
<keyword evidence="6" id="KW-1185">Reference proteome</keyword>
<evidence type="ECO:0000256" key="2">
    <source>
        <dbReference type="SAM" id="Phobius"/>
    </source>
</evidence>
<dbReference type="InterPro" id="IPR002913">
    <property type="entry name" value="START_lipid-bd_dom"/>
</dbReference>
<keyword evidence="2" id="KW-1133">Transmembrane helix</keyword>
<feature type="transmembrane region" description="Helical" evidence="2">
    <location>
        <begin position="209"/>
        <end position="230"/>
    </location>
</feature>
<feature type="transmembrane region" description="Helical" evidence="2">
    <location>
        <begin position="832"/>
        <end position="854"/>
    </location>
</feature>
<feature type="transmembrane region" description="Helical" evidence="2">
    <location>
        <begin position="62"/>
        <end position="82"/>
    </location>
</feature>
<reference evidence="6" key="1">
    <citation type="journal article" date="2023" name="Commun. Biol.">
        <title>Genome analysis of Parmales, the sister group of diatoms, reveals the evolutionary specialization of diatoms from phago-mixotrophs to photoautotrophs.</title>
        <authorList>
            <person name="Ban H."/>
            <person name="Sato S."/>
            <person name="Yoshikawa S."/>
            <person name="Yamada K."/>
            <person name="Nakamura Y."/>
            <person name="Ichinomiya M."/>
            <person name="Sato N."/>
            <person name="Blanc-Mathieu R."/>
            <person name="Endo H."/>
            <person name="Kuwata A."/>
            <person name="Ogata H."/>
        </authorList>
    </citation>
    <scope>NUCLEOTIDE SEQUENCE [LARGE SCALE GENOMIC DNA]</scope>
    <source>
        <strain evidence="6">NIES 3701</strain>
    </source>
</reference>
<dbReference type="EMBL" id="BRXY01000016">
    <property type="protein sequence ID" value="GMH53066.1"/>
    <property type="molecule type" value="Genomic_DNA"/>
</dbReference>
<evidence type="ECO:0000259" key="4">
    <source>
        <dbReference type="Pfam" id="PF01852"/>
    </source>
</evidence>
<sequence>MIGVLGSSCLIFTAVWKLVLIQAETKAEKMRRDRSSVVPATISEEIKEANPPDKYLTEASSVWFNVGLVLTMIQPLVTIMGAFTLDNNLFSLAVFVSPFTTLAYTANVFSQPRRQGFREMWRIRLQGLLFAGISELALVVWALRTDDLRGIHPDFKQKVGLSIEKIARMQDISIRRGAVGLLTLVSGVCGIFLFSMMSAEEIDDQLSTILIAVGGSAIMTSAMWELFACLRYQREEKALQKDLHDDEENRAAIVKLMEEDVGEPLLDQDQKDVFERCSKLLGTIGKDEWKVLKFPSYETKMWYKFSSTEDGVGGKRARLATGKAEATLDCSAQEAAAWQMDFCSKERKRVSRSERNPARFELTEKAKRNEICLATVKRFPFPIDNREFVVRQIWKSEGLGTKVDKVLIAFESIDDEVDYGKKLKKTRGLTSGMFIYENLRDRAGANQCKVTLVQNVESGGYVPVWVLNKMLPQQLSSIQQMVDIYRKDDEIDKAEIDEIARKIKASNSEVYSEEENKLFEDVKSFYEGLSKDGWQSLHSPNKSVVMEMRMKEGVKNTNGVARGQTIVDASTEECFAYEHAMMSRRRMREHYEHGGVDRKLDPLNAHSDVFYYSYDFKVPGLAIREWLTKCVWKKEDDGNTLILCYNDFKDDDNYPVGGGPGKKYIRGKSFAFWKYERVPENPENQCYVTWAIHVQAEGFVPAPMVRSGTVNNLKFLDGMREYFMAKNEVYAGTEDGKNEEPVLEISWWLVAMCFLVTSAYVALNVISAMQEDRLDNFVSVSEPVAGVIYAMSVFFKCKRNDKGYMRFFYFHFFSFLAIIEIAKAVGYLRKGVMFGLIFQLVKITVWVLMFVFALRLREAAGELKPKRLSEFLCTTILLKGSASIGPMSFFAFEAVSCFISQGSLDSKMCHNTSTAGGGLSMYIALFVLNEFANHTVPKGVLREVSWDYHHVATLKLKWWQRLQGILLVITALVSLYLLSFVGVEGEPVEYVGKVVAAGFLACASFVGINAFMITRTHDEFRLPPDSMSSRSMRSRSSMASRIERSESNVEEEDDDIASTELGEGMVLASLM</sequence>
<feature type="transmembrane region" description="Helical" evidence="2">
    <location>
        <begin position="121"/>
        <end position="143"/>
    </location>
</feature>
<feature type="domain" description="START" evidence="4">
    <location>
        <begin position="359"/>
        <end position="475"/>
    </location>
</feature>
<protein>
    <recommendedName>
        <fullName evidence="4">START domain-containing protein</fullName>
    </recommendedName>
</protein>
<dbReference type="GO" id="GO:0005737">
    <property type="term" value="C:cytoplasm"/>
    <property type="evidence" value="ECO:0007669"/>
    <property type="project" value="UniProtKB-ARBA"/>
</dbReference>
<feature type="signal peptide" evidence="3">
    <location>
        <begin position="1"/>
        <end position="27"/>
    </location>
</feature>
<name>A0A9W6ZJ63_9STRA</name>
<dbReference type="Gene3D" id="3.30.530.20">
    <property type="match status" value="2"/>
</dbReference>
<feature type="transmembrane region" description="Helical" evidence="2">
    <location>
        <begin position="964"/>
        <end position="982"/>
    </location>
</feature>
<dbReference type="GO" id="GO:0008289">
    <property type="term" value="F:lipid binding"/>
    <property type="evidence" value="ECO:0007669"/>
    <property type="project" value="InterPro"/>
</dbReference>
<feature type="transmembrane region" description="Helical" evidence="2">
    <location>
        <begin position="807"/>
        <end position="826"/>
    </location>
</feature>
<dbReference type="PANTHER" id="PTHR19308:SF14">
    <property type="entry name" value="START DOMAIN-CONTAINING PROTEIN"/>
    <property type="match status" value="1"/>
</dbReference>
<accession>A0A9W6ZJ63</accession>
<proteinExistence type="predicted"/>